<feature type="region of interest" description="Disordered" evidence="1">
    <location>
        <begin position="72"/>
        <end position="100"/>
    </location>
</feature>
<evidence type="ECO:0000313" key="2">
    <source>
        <dbReference type="EMBL" id="CDH45268.1"/>
    </source>
</evidence>
<dbReference type="RefSeq" id="WP_051497690.1">
    <property type="nucleotide sequence ID" value="NZ_CBTK010000135.1"/>
</dbReference>
<keyword evidence="3" id="KW-1185">Reference proteome</keyword>
<protein>
    <submittedName>
        <fullName evidence="2">Uncharacterized protein</fullName>
    </submittedName>
</protein>
<evidence type="ECO:0000313" key="3">
    <source>
        <dbReference type="Proteomes" id="UP000019184"/>
    </source>
</evidence>
<gene>
    <name evidence="2" type="ORF">BN874_220038</name>
</gene>
<dbReference type="EMBL" id="CBTK010000135">
    <property type="protein sequence ID" value="CDH45268.1"/>
    <property type="molecule type" value="Genomic_DNA"/>
</dbReference>
<dbReference type="OrthoDB" id="8965824at2"/>
<accession>A0A7U7GBY3</accession>
<dbReference type="AlphaFoldDB" id="A0A7U7GBY3"/>
<feature type="compositionally biased region" description="Low complexity" evidence="1">
    <location>
        <begin position="76"/>
        <end position="91"/>
    </location>
</feature>
<dbReference type="Proteomes" id="UP000019184">
    <property type="component" value="Unassembled WGS sequence"/>
</dbReference>
<reference evidence="2 3" key="1">
    <citation type="journal article" date="2014" name="ISME J.">
        <title>Candidatus Competibacter-lineage genomes retrieved from metagenomes reveal functional metabolic diversity.</title>
        <authorList>
            <person name="McIlroy S.J."/>
            <person name="Albertsen M."/>
            <person name="Andresen E.K."/>
            <person name="Saunders A.M."/>
            <person name="Kristiansen R."/>
            <person name="Stokholm-Bjerregaard M."/>
            <person name="Nielsen K.L."/>
            <person name="Nielsen P.H."/>
        </authorList>
    </citation>
    <scope>NUCLEOTIDE SEQUENCE [LARGE SCALE GENOMIC DNA]</scope>
    <source>
        <strain evidence="2 3">Run_B_J11</strain>
    </source>
</reference>
<proteinExistence type="predicted"/>
<sequence>MLIPIYEKTDKGRKEIEGRVYGLSAKGRRVLILVDAQKTEVDLSVAAGVGKEIQPLLKLLLDGGFIAPRDAQTTQASKAPAPVVAESASPSPFMPRPKRTEYPPEDIALVKKIILDTIDEYLGLLGADIRRRVEASNDFNSIINCIARWNLAMRESKLAKPVAGYYLQKVQAILD</sequence>
<evidence type="ECO:0000256" key="1">
    <source>
        <dbReference type="SAM" id="MobiDB-lite"/>
    </source>
</evidence>
<name>A0A7U7GBY3_9GAMM</name>
<comment type="caution">
    <text evidence="2">The sequence shown here is derived from an EMBL/GenBank/DDBJ whole genome shotgun (WGS) entry which is preliminary data.</text>
</comment>
<organism evidence="2 3">
    <name type="scientific">Candidatus Contendobacter odensis Run_B_J11</name>
    <dbReference type="NCBI Taxonomy" id="1400861"/>
    <lineage>
        <taxon>Bacteria</taxon>
        <taxon>Pseudomonadati</taxon>
        <taxon>Pseudomonadota</taxon>
        <taxon>Gammaproteobacteria</taxon>
        <taxon>Candidatus Competibacteraceae</taxon>
        <taxon>Candidatus Contendibacter</taxon>
    </lineage>
</organism>